<keyword evidence="1" id="KW-0175">Coiled coil</keyword>
<dbReference type="EMBL" id="MN738920">
    <property type="protein sequence ID" value="QHT31448.1"/>
    <property type="molecule type" value="Genomic_DNA"/>
</dbReference>
<evidence type="ECO:0000313" key="2">
    <source>
        <dbReference type="EMBL" id="QHT31448.1"/>
    </source>
</evidence>
<dbReference type="AlphaFoldDB" id="A0A6C0ER25"/>
<name>A0A6C0ER25_9ZZZZ</name>
<proteinExistence type="predicted"/>
<reference evidence="2" key="1">
    <citation type="journal article" date="2020" name="Nature">
        <title>Giant virus diversity and host interactions through global metagenomics.</title>
        <authorList>
            <person name="Schulz F."/>
            <person name="Roux S."/>
            <person name="Paez-Espino D."/>
            <person name="Jungbluth S."/>
            <person name="Walsh D.A."/>
            <person name="Denef V.J."/>
            <person name="McMahon K.D."/>
            <person name="Konstantinidis K.T."/>
            <person name="Eloe-Fadrosh E.A."/>
            <person name="Kyrpides N.C."/>
            <person name="Woyke T."/>
        </authorList>
    </citation>
    <scope>NUCLEOTIDE SEQUENCE</scope>
    <source>
        <strain evidence="2">GVMAG-M-3300009155-2</strain>
    </source>
</reference>
<accession>A0A6C0ER25</accession>
<evidence type="ECO:0000256" key="1">
    <source>
        <dbReference type="SAM" id="Coils"/>
    </source>
</evidence>
<organism evidence="2">
    <name type="scientific">viral metagenome</name>
    <dbReference type="NCBI Taxonomy" id="1070528"/>
    <lineage>
        <taxon>unclassified sequences</taxon>
        <taxon>metagenomes</taxon>
        <taxon>organismal metagenomes</taxon>
    </lineage>
</organism>
<feature type="coiled-coil region" evidence="1">
    <location>
        <begin position="158"/>
        <end position="185"/>
    </location>
</feature>
<protein>
    <submittedName>
        <fullName evidence="2">Uncharacterized protein</fullName>
    </submittedName>
</protein>
<sequence length="265" mass="31546">MSIDIVNLIESNPITKLNGDYQSKLIEKVKNTFSDYEQQLFLASFYCYLKYDYKNDFVIDLDNVWKWLGFSSKHKSKELLTKIFVINKDYKILLTQPGEQNSKNESHKIEKQTNIRGGHNKEIIMLNIDSFKKFCLKSGTKKADEIHDYFIKLENIMHEITKEESNELKIQLQQQKTEIQLIEHKKKLEYEIKLEKQKILEREKILLKEYGTIGSIIYIIKIKTYENGTYIIKIGESRKGIKNRYNEHKCRYDECVVTRLFFSSK</sequence>